<dbReference type="EMBL" id="ACUZ02000034">
    <property type="protein sequence ID" value="EFB31797.1"/>
    <property type="molecule type" value="Genomic_DNA"/>
</dbReference>
<dbReference type="HOGENOM" id="CLU_3187414_0_0_10"/>
<accession>D1QSW6</accession>
<reference evidence="1 2" key="1">
    <citation type="submission" date="2009-11" db="EMBL/GenBank/DDBJ databases">
        <authorList>
            <person name="Weinstock G."/>
            <person name="Sodergren E."/>
            <person name="Clifton S."/>
            <person name="Fulton L."/>
            <person name="Fulton B."/>
            <person name="Courtney L."/>
            <person name="Fronick C."/>
            <person name="Harrison M."/>
            <person name="Strong C."/>
            <person name="Farmer C."/>
            <person name="Delahaunty K."/>
            <person name="Markovic C."/>
            <person name="Hall O."/>
            <person name="Minx P."/>
            <person name="Tomlinson C."/>
            <person name="Mitreva M."/>
            <person name="Nelson J."/>
            <person name="Hou S."/>
            <person name="Wollam A."/>
            <person name="Pepin K.H."/>
            <person name="Johnson M."/>
            <person name="Bhonagiri V."/>
            <person name="Nash W.E."/>
            <person name="Warren W."/>
            <person name="Chinwalla A."/>
            <person name="Mardis E.R."/>
            <person name="Wilson R.K."/>
        </authorList>
    </citation>
    <scope>NUCLEOTIDE SEQUENCE [LARGE SCALE GENOMIC DNA]</scope>
    <source>
        <strain evidence="1 2">F0302</strain>
    </source>
</reference>
<evidence type="ECO:0000313" key="1">
    <source>
        <dbReference type="EMBL" id="EFB31797.1"/>
    </source>
</evidence>
<dbReference type="AlphaFoldDB" id="D1QSW6"/>
<sequence>MAAVQDLGLDSPASFFSISKNRCGSTRRTAEFLAYLSFIYPYCHYY</sequence>
<evidence type="ECO:0000313" key="2">
    <source>
        <dbReference type="Proteomes" id="UP000004079"/>
    </source>
</evidence>
<protein>
    <submittedName>
        <fullName evidence="1">Uncharacterized protein</fullName>
    </submittedName>
</protein>
<name>D1QSW6_9BACT</name>
<comment type="caution">
    <text evidence="1">The sequence shown here is derived from an EMBL/GenBank/DDBJ whole genome shotgun (WGS) entry which is preliminary data.</text>
</comment>
<gene>
    <name evidence="1" type="ORF">HMPREF0971_02078</name>
</gene>
<dbReference type="Proteomes" id="UP000004079">
    <property type="component" value="Unassembled WGS sequence"/>
</dbReference>
<organism evidence="1 2">
    <name type="scientific">Segatella oris F0302</name>
    <dbReference type="NCBI Taxonomy" id="649760"/>
    <lineage>
        <taxon>Bacteria</taxon>
        <taxon>Pseudomonadati</taxon>
        <taxon>Bacteroidota</taxon>
        <taxon>Bacteroidia</taxon>
        <taxon>Bacteroidales</taxon>
        <taxon>Prevotellaceae</taxon>
        <taxon>Segatella</taxon>
    </lineage>
</organism>
<proteinExistence type="predicted"/>